<dbReference type="InterPro" id="IPR001128">
    <property type="entry name" value="Cyt_P450"/>
</dbReference>
<keyword evidence="3" id="KW-1185">Reference proteome</keyword>
<proteinExistence type="inferred from homology"/>
<dbReference type="RefSeq" id="WP_379679611.1">
    <property type="nucleotide sequence ID" value="NZ_JBHLWP010000011.1"/>
</dbReference>
<dbReference type="InterPro" id="IPR050121">
    <property type="entry name" value="Cytochrome_P450_monoxygenase"/>
</dbReference>
<dbReference type="EMBL" id="JBHLWP010000011">
    <property type="protein sequence ID" value="MFC0252782.1"/>
    <property type="molecule type" value="Genomic_DNA"/>
</dbReference>
<dbReference type="Gene3D" id="1.10.630.10">
    <property type="entry name" value="Cytochrome P450"/>
    <property type="match status" value="1"/>
</dbReference>
<dbReference type="PANTHER" id="PTHR24305">
    <property type="entry name" value="CYTOCHROME P450"/>
    <property type="match status" value="1"/>
</dbReference>
<evidence type="ECO:0000256" key="1">
    <source>
        <dbReference type="ARBA" id="ARBA00010617"/>
    </source>
</evidence>
<dbReference type="PRINTS" id="PR00463">
    <property type="entry name" value="EP450I"/>
</dbReference>
<dbReference type="Proteomes" id="UP001589773">
    <property type="component" value="Unassembled WGS sequence"/>
</dbReference>
<accession>A0ABV6FHH7</accession>
<dbReference type="InterPro" id="IPR036396">
    <property type="entry name" value="Cyt_P450_sf"/>
</dbReference>
<comment type="caution">
    <text evidence="2">The sequence shown here is derived from an EMBL/GenBank/DDBJ whole genome shotgun (WGS) entry which is preliminary data.</text>
</comment>
<evidence type="ECO:0000313" key="2">
    <source>
        <dbReference type="EMBL" id="MFC0252782.1"/>
    </source>
</evidence>
<evidence type="ECO:0000313" key="3">
    <source>
        <dbReference type="Proteomes" id="UP001589773"/>
    </source>
</evidence>
<organism evidence="2 3">
    <name type="scientific">Massilia consociata</name>
    <dbReference type="NCBI Taxonomy" id="760117"/>
    <lineage>
        <taxon>Bacteria</taxon>
        <taxon>Pseudomonadati</taxon>
        <taxon>Pseudomonadota</taxon>
        <taxon>Betaproteobacteria</taxon>
        <taxon>Burkholderiales</taxon>
        <taxon>Oxalobacteraceae</taxon>
        <taxon>Telluria group</taxon>
        <taxon>Massilia</taxon>
    </lineage>
</organism>
<dbReference type="SUPFAM" id="SSF48264">
    <property type="entry name" value="Cytochrome P450"/>
    <property type="match status" value="1"/>
</dbReference>
<name>A0ABV6FHH7_9BURK</name>
<dbReference type="PANTHER" id="PTHR24305:SF166">
    <property type="entry name" value="CYTOCHROME P450 12A4, MITOCHONDRIAL-RELATED"/>
    <property type="match status" value="1"/>
</dbReference>
<protein>
    <submittedName>
        <fullName evidence="2">Cytochrome P450</fullName>
    </submittedName>
</protein>
<sequence>MSNRRNDSFLLVAGVLGAFGAGLAAGRSIARASASGTTDTGLPRASLLDTLAFGMEVFAPLVAQGVIIRRSPVVAAAERLDLDGRAVRRMQKLRDKYGRGPLMLPLPIRKQAVVLAPEHVRRVLDESPAPFTAASTEKRAALSHFEPKGVLVSEGAERAERRRFNEAVLDTANPAHRLAGSFLPIVEEEAARMLTGAERPGAVQGELDWNTYSDRWYRLIRRVVLGNGARDDHEIQELVVRLRGAANWAGFHPRMRAKRERFLARIQMYLDRAEPGSLAGFMAQIPRKADTEPRQQVPQWLFAFDAAVMASFRALALLASHPDQLQRAHEEIAAHPRRDALPFLRATVLEALRLWPTTPMVLRQSTAATFWENGTMPPGTGVLIHAPFFHRDDRRLPYADRFTPELWLQEQGEQDWPLIPFSDGPVTCPGRNLVLMLTSAMLASLLDGRSLRLASGQLLDPARLPGTLDNYALRFALGK</sequence>
<comment type="similarity">
    <text evidence="1">Belongs to the cytochrome P450 family.</text>
</comment>
<dbReference type="Pfam" id="PF00067">
    <property type="entry name" value="p450"/>
    <property type="match status" value="1"/>
</dbReference>
<dbReference type="InterPro" id="IPR002401">
    <property type="entry name" value="Cyt_P450_E_grp-I"/>
</dbReference>
<gene>
    <name evidence="2" type="ORF">ACFFJK_12865</name>
</gene>
<reference evidence="2 3" key="1">
    <citation type="submission" date="2024-09" db="EMBL/GenBank/DDBJ databases">
        <authorList>
            <person name="Sun Q."/>
            <person name="Mori K."/>
        </authorList>
    </citation>
    <scope>NUCLEOTIDE SEQUENCE [LARGE SCALE GENOMIC DNA]</scope>
    <source>
        <strain evidence="2 3">CCM 7792</strain>
    </source>
</reference>